<evidence type="ECO:0000256" key="1">
    <source>
        <dbReference type="SAM" id="MobiDB-lite"/>
    </source>
</evidence>
<dbReference type="RefSeq" id="WP_309481094.1">
    <property type="nucleotide sequence ID" value="NZ_CP133720.1"/>
</dbReference>
<gene>
    <name evidence="2" type="ORF">RF679_13180</name>
</gene>
<protein>
    <recommendedName>
        <fullName evidence="4">Glycine zipper 2TM domain-containing protein</fullName>
    </recommendedName>
</protein>
<feature type="compositionally biased region" description="Basic and acidic residues" evidence="1">
    <location>
        <begin position="146"/>
        <end position="156"/>
    </location>
</feature>
<feature type="compositionally biased region" description="Basic and acidic residues" evidence="1">
    <location>
        <begin position="126"/>
        <end position="139"/>
    </location>
</feature>
<reference evidence="2" key="1">
    <citation type="submission" date="2023-09" db="EMBL/GenBank/DDBJ databases">
        <title>Undibacterium sp. 20NA77.5 isolated from freshwater.</title>
        <authorList>
            <person name="Le V."/>
            <person name="Ko S.-R."/>
            <person name="Ahn C.-Y."/>
            <person name="Oh H.-M."/>
        </authorList>
    </citation>
    <scope>NUCLEOTIDE SEQUENCE</scope>
    <source>
        <strain evidence="2">20NA77.5</strain>
    </source>
</reference>
<sequence>MRTAALILALVAVSQLSGCVVHRQYTRSPYQSQYGAEYQTNYPAQYPGQYGNQYSGSYQQNYQNPQPAYASQYQDANQNGYNSYPNGVTEVAQIVGIRNIAQARESSGGGAVVGAIIGGIIGNQIARDDSGGRSHDRGNHRGYGRGYERRGGDNDGSRTAATVGGAIIGGLIGNEIDRSSSEPQSSITEITFRLANGQAHAVRVNNPGQLRVGDRVRVSFQNGAWTLQ</sequence>
<evidence type="ECO:0008006" key="4">
    <source>
        <dbReference type="Google" id="ProtNLM"/>
    </source>
</evidence>
<proteinExistence type="predicted"/>
<name>A0ABY9RG18_9BURK</name>
<evidence type="ECO:0000313" key="2">
    <source>
        <dbReference type="EMBL" id="WMW79599.1"/>
    </source>
</evidence>
<dbReference type="EMBL" id="CP133720">
    <property type="protein sequence ID" value="WMW79599.1"/>
    <property type="molecule type" value="Genomic_DNA"/>
</dbReference>
<dbReference type="Proteomes" id="UP001181355">
    <property type="component" value="Chromosome"/>
</dbReference>
<feature type="region of interest" description="Disordered" evidence="1">
    <location>
        <begin position="125"/>
        <end position="158"/>
    </location>
</feature>
<accession>A0ABY9RG18</accession>
<evidence type="ECO:0000313" key="3">
    <source>
        <dbReference type="Proteomes" id="UP001181355"/>
    </source>
</evidence>
<keyword evidence="3" id="KW-1185">Reference proteome</keyword>
<organism evidence="2 3">
    <name type="scientific">Undibacterium cyanobacteriorum</name>
    <dbReference type="NCBI Taxonomy" id="3073561"/>
    <lineage>
        <taxon>Bacteria</taxon>
        <taxon>Pseudomonadati</taxon>
        <taxon>Pseudomonadota</taxon>
        <taxon>Betaproteobacteria</taxon>
        <taxon>Burkholderiales</taxon>
        <taxon>Oxalobacteraceae</taxon>
        <taxon>Undibacterium</taxon>
    </lineage>
</organism>